<evidence type="ECO:0000256" key="1">
    <source>
        <dbReference type="SAM" id="MobiDB-lite"/>
    </source>
</evidence>
<feature type="region of interest" description="Disordered" evidence="1">
    <location>
        <begin position="59"/>
        <end position="85"/>
    </location>
</feature>
<dbReference type="EMBL" id="HBET01023166">
    <property type="protein sequence ID" value="CAD8571446.1"/>
    <property type="molecule type" value="Transcribed_RNA"/>
</dbReference>
<feature type="compositionally biased region" description="Polar residues" evidence="1">
    <location>
        <begin position="73"/>
        <end position="85"/>
    </location>
</feature>
<reference evidence="2" key="1">
    <citation type="submission" date="2021-01" db="EMBL/GenBank/DDBJ databases">
        <authorList>
            <person name="Corre E."/>
            <person name="Pelletier E."/>
            <person name="Niang G."/>
            <person name="Scheremetjew M."/>
            <person name="Finn R."/>
            <person name="Kale V."/>
            <person name="Holt S."/>
            <person name="Cochrane G."/>
            <person name="Meng A."/>
            <person name="Brown T."/>
            <person name="Cohen L."/>
        </authorList>
    </citation>
    <scope>NUCLEOTIDE SEQUENCE</scope>
    <source>
        <strain evidence="2">E4-10</strain>
    </source>
</reference>
<protein>
    <submittedName>
        <fullName evidence="2">Uncharacterized protein</fullName>
    </submittedName>
</protein>
<gene>
    <name evidence="2" type="ORF">CROE0942_LOCUS15826</name>
</gene>
<name>A0A7S0PHY4_CAFRO</name>
<sequence>MFDLRGNNLHRRRRKVQARTLAARDTALQPLRAFSPCAAAWLTASVAVFRRAGSDRPGLLTDRGAQVPPPVGASQQSTAPLSPSWSAPRGLTTAMGHLASAILAAALGAALSCGAAASILGPNPFSIVDSTAGCEDPSLAGCALATASGVVPADLYQREGPFETDEYPGFDRVVVTRGVTLLAEAEVSDGFLERVADTLESMLPQFLASDPERQEAVIRAMFRHKAVVPIVSGYWEAVPHHLEDSWSSVAQDHTVCDGLMEGVPGQALEVVEHLLHALTEVGLKSVFPRVWGTSGNTPLALATETAIRQGWYNVEHCAGLSAEAEAERRRGMAKEFAYWFTTTVWDLQDRLGPLNEDEWVLRSRPELLRLMPDFFASFQTSAAQVLQPPNVTVLATFGTSRDGALPELGEGLTFGPGEALGARAPTFV</sequence>
<evidence type="ECO:0000313" key="2">
    <source>
        <dbReference type="EMBL" id="CAD8571446.1"/>
    </source>
</evidence>
<organism evidence="2">
    <name type="scientific">Cafeteria roenbergensis</name>
    <name type="common">Marine flagellate</name>
    <dbReference type="NCBI Taxonomy" id="33653"/>
    <lineage>
        <taxon>Eukaryota</taxon>
        <taxon>Sar</taxon>
        <taxon>Stramenopiles</taxon>
        <taxon>Bigyra</taxon>
        <taxon>Opalozoa</taxon>
        <taxon>Bicosoecida</taxon>
        <taxon>Cafeteriaceae</taxon>
        <taxon>Cafeteria</taxon>
    </lineage>
</organism>
<proteinExistence type="predicted"/>
<accession>A0A7S0PHY4</accession>
<dbReference type="AlphaFoldDB" id="A0A7S0PHY4"/>